<sequence length="273" mass="30268">MAYIGANDAVYLIFVIAAIKAGYKALYVSPRNSEEAQLNLFKLTDCDIIYHDATFEEPVKLWLAKRSNMKASFLAPLDFWLAEDIVTEPFPYLKVADDAEWEPFVVLHTSGSTGLPKPIVVRNGLIMLNDKLHSLPTWKGTESAVRGLARSKRNLTPSMDVGTLFPPFGLADQVYYTVPFSHASGLYTFFGFHVYWGTPVTFAITNRPFTADFVLEQLAHAGPDIDSISLPPSVLEELSITENGCEMLSKLKFVVFGGGQCLPPANKVYIFVC</sequence>
<dbReference type="InterPro" id="IPR042099">
    <property type="entry name" value="ANL_N_sf"/>
</dbReference>
<dbReference type="EMBL" id="BPPX01000041">
    <property type="protein sequence ID" value="GJC89466.1"/>
    <property type="molecule type" value="Genomic_DNA"/>
</dbReference>
<dbReference type="InterPro" id="IPR020845">
    <property type="entry name" value="AMP-binding_CS"/>
</dbReference>
<dbReference type="GO" id="GO:0006631">
    <property type="term" value="P:fatty acid metabolic process"/>
    <property type="evidence" value="ECO:0007669"/>
    <property type="project" value="TreeGrafter"/>
</dbReference>
<name>A0AA37H011_9PEZI</name>
<dbReference type="PROSITE" id="PS00455">
    <property type="entry name" value="AMP_BINDING"/>
    <property type="match status" value="1"/>
</dbReference>
<gene>
    <name evidence="2" type="ORF">ColLi_12304</name>
</gene>
<feature type="domain" description="AMP-dependent synthetase/ligase" evidence="1">
    <location>
        <begin position="7"/>
        <end position="263"/>
    </location>
</feature>
<dbReference type="GO" id="GO:0031956">
    <property type="term" value="F:medium-chain fatty acid-CoA ligase activity"/>
    <property type="evidence" value="ECO:0007669"/>
    <property type="project" value="TreeGrafter"/>
</dbReference>
<evidence type="ECO:0000313" key="2">
    <source>
        <dbReference type="EMBL" id="GJC89466.1"/>
    </source>
</evidence>
<accession>A0AA37H011</accession>
<proteinExistence type="predicted"/>
<dbReference type="Pfam" id="PF00501">
    <property type="entry name" value="AMP-binding"/>
    <property type="match status" value="1"/>
</dbReference>
<dbReference type="SUPFAM" id="SSF56801">
    <property type="entry name" value="Acetyl-CoA synthetase-like"/>
    <property type="match status" value="1"/>
</dbReference>
<dbReference type="InterPro" id="IPR000873">
    <property type="entry name" value="AMP-dep_synth/lig_dom"/>
</dbReference>
<dbReference type="Proteomes" id="UP001055172">
    <property type="component" value="Unassembled WGS sequence"/>
</dbReference>
<evidence type="ECO:0000313" key="3">
    <source>
        <dbReference type="Proteomes" id="UP001055172"/>
    </source>
</evidence>
<dbReference type="PANTHER" id="PTHR43201:SF3">
    <property type="entry name" value="ENZYME, PUTATIVE (JCVI)-RELATED"/>
    <property type="match status" value="1"/>
</dbReference>
<evidence type="ECO:0000259" key="1">
    <source>
        <dbReference type="Pfam" id="PF00501"/>
    </source>
</evidence>
<keyword evidence="3" id="KW-1185">Reference proteome</keyword>
<dbReference type="PANTHER" id="PTHR43201">
    <property type="entry name" value="ACYL-COA SYNTHETASE"/>
    <property type="match status" value="1"/>
</dbReference>
<dbReference type="Gene3D" id="3.40.50.12780">
    <property type="entry name" value="N-terminal domain of ligase-like"/>
    <property type="match status" value="1"/>
</dbReference>
<organism evidence="2 3">
    <name type="scientific">Colletotrichum liriopes</name>
    <dbReference type="NCBI Taxonomy" id="708192"/>
    <lineage>
        <taxon>Eukaryota</taxon>
        <taxon>Fungi</taxon>
        <taxon>Dikarya</taxon>
        <taxon>Ascomycota</taxon>
        <taxon>Pezizomycotina</taxon>
        <taxon>Sordariomycetes</taxon>
        <taxon>Hypocreomycetidae</taxon>
        <taxon>Glomerellales</taxon>
        <taxon>Glomerellaceae</taxon>
        <taxon>Colletotrichum</taxon>
        <taxon>Colletotrichum spaethianum species complex</taxon>
    </lineage>
</organism>
<protein>
    <submittedName>
        <fullName evidence="2">Non-canonical non-ribosomal peptide synthetase FUB8</fullName>
    </submittedName>
</protein>
<dbReference type="AlphaFoldDB" id="A0AA37H011"/>
<reference evidence="2 3" key="1">
    <citation type="submission" date="2021-07" db="EMBL/GenBank/DDBJ databases">
        <title>Genome data of Colletotrichum spaethianum.</title>
        <authorList>
            <person name="Utami Y.D."/>
            <person name="Hiruma K."/>
        </authorList>
    </citation>
    <scope>NUCLEOTIDE SEQUENCE [LARGE SCALE GENOMIC DNA]</scope>
    <source>
        <strain evidence="2 3">MAFF 242679</strain>
    </source>
</reference>
<comment type="caution">
    <text evidence="2">The sequence shown here is derived from an EMBL/GenBank/DDBJ whole genome shotgun (WGS) entry which is preliminary data.</text>
</comment>